<evidence type="ECO:0000256" key="4">
    <source>
        <dbReference type="ARBA" id="ARBA00023033"/>
    </source>
</evidence>
<accession>A0A8H2W0H1</accession>
<evidence type="ECO:0000256" key="3">
    <source>
        <dbReference type="ARBA" id="ARBA00023002"/>
    </source>
</evidence>
<sequence>MHSVAVAAFDPIFWLHHCNIDRLLHLWQCSNPGNWFHQKKKGGKLADDGPQKDLIPFRSSSEVNEFYNSNMVRHIDALNYTYDYIDKFTDDFGDIIPEKSHEYINNLYGPKEDAYGEPKEAFDPVINVVYNRYAFDGHSYTLLFFLDEKVVGSIFTFSTPLDQGATCKNCSKQEHNKILSRAQVPLTRVVPIENRSSRSEAVEYFRKNLRWIAVRGKKGDVINREDLKPQVKITLSIGVNKLQEDVGKKSLFKYYSYLDQEFDWDETYL</sequence>
<reference evidence="6" key="1">
    <citation type="submission" date="2020-10" db="EMBL/GenBank/DDBJ databases">
        <authorList>
            <person name="Kusch S."/>
        </authorList>
    </citation>
    <scope>NUCLEOTIDE SEQUENCE</scope>
    <source>
        <strain evidence="6">SwB9</strain>
    </source>
</reference>
<dbReference type="PANTHER" id="PTHR11474">
    <property type="entry name" value="TYROSINASE FAMILY MEMBER"/>
    <property type="match status" value="1"/>
</dbReference>
<dbReference type="GO" id="GO:0046872">
    <property type="term" value="F:metal ion binding"/>
    <property type="evidence" value="ECO:0007669"/>
    <property type="project" value="UniProtKB-KW"/>
</dbReference>
<feature type="domain" description="Tyrosinase copper-binding" evidence="5">
    <location>
        <begin position="10"/>
        <end position="21"/>
    </location>
</feature>
<protein>
    <submittedName>
        <fullName evidence="6">04d53a49-adef-4fe4-b2d5-252b67654c90</fullName>
    </submittedName>
</protein>
<dbReference type="InterPro" id="IPR041640">
    <property type="entry name" value="Tyrosinase_C"/>
</dbReference>
<dbReference type="SUPFAM" id="SSF48056">
    <property type="entry name" value="Di-copper centre-containing domain"/>
    <property type="match status" value="1"/>
</dbReference>
<dbReference type="InterPro" id="IPR050316">
    <property type="entry name" value="Tyrosinase/Hemocyanin"/>
</dbReference>
<evidence type="ECO:0000259" key="5">
    <source>
        <dbReference type="PROSITE" id="PS00498"/>
    </source>
</evidence>
<organism evidence="6 7">
    <name type="scientific">Sclerotinia trifoliorum</name>
    <dbReference type="NCBI Taxonomy" id="28548"/>
    <lineage>
        <taxon>Eukaryota</taxon>
        <taxon>Fungi</taxon>
        <taxon>Dikarya</taxon>
        <taxon>Ascomycota</taxon>
        <taxon>Pezizomycotina</taxon>
        <taxon>Leotiomycetes</taxon>
        <taxon>Helotiales</taxon>
        <taxon>Sclerotiniaceae</taxon>
        <taxon>Sclerotinia</taxon>
    </lineage>
</organism>
<proteinExistence type="predicted"/>
<dbReference type="GO" id="GO:0004497">
    <property type="term" value="F:monooxygenase activity"/>
    <property type="evidence" value="ECO:0007669"/>
    <property type="project" value="UniProtKB-KW"/>
</dbReference>
<evidence type="ECO:0000313" key="7">
    <source>
        <dbReference type="Proteomes" id="UP000624404"/>
    </source>
</evidence>
<comment type="cofactor">
    <cofactor evidence="1">
        <name>Cu(2+)</name>
        <dbReference type="ChEBI" id="CHEBI:29036"/>
    </cofactor>
</comment>
<dbReference type="EMBL" id="CAJHIA010000026">
    <property type="protein sequence ID" value="CAD6447444.1"/>
    <property type="molecule type" value="Genomic_DNA"/>
</dbReference>
<evidence type="ECO:0000313" key="6">
    <source>
        <dbReference type="EMBL" id="CAD6447444.1"/>
    </source>
</evidence>
<dbReference type="Proteomes" id="UP000624404">
    <property type="component" value="Unassembled WGS sequence"/>
</dbReference>
<dbReference type="Gene3D" id="1.10.1280.10">
    <property type="entry name" value="Di-copper center containing domain from catechol oxidase"/>
    <property type="match status" value="1"/>
</dbReference>
<name>A0A8H2W0H1_9HELO</name>
<keyword evidence="4" id="KW-0503">Monooxygenase</keyword>
<dbReference type="AlphaFoldDB" id="A0A8H2W0H1"/>
<dbReference type="PROSITE" id="PS00498">
    <property type="entry name" value="TYROSINASE_2"/>
    <property type="match status" value="1"/>
</dbReference>
<evidence type="ECO:0000256" key="2">
    <source>
        <dbReference type="ARBA" id="ARBA00022723"/>
    </source>
</evidence>
<dbReference type="OrthoDB" id="1658288at2759"/>
<gene>
    <name evidence="6" type="ORF">SCLTRI_LOCUS7236</name>
</gene>
<dbReference type="Pfam" id="PF18132">
    <property type="entry name" value="Tyrosinase_C"/>
    <property type="match status" value="1"/>
</dbReference>
<dbReference type="Pfam" id="PF00264">
    <property type="entry name" value="Tyrosinase"/>
    <property type="match status" value="1"/>
</dbReference>
<keyword evidence="7" id="KW-1185">Reference proteome</keyword>
<keyword evidence="2" id="KW-0479">Metal-binding</keyword>
<keyword evidence="3" id="KW-0560">Oxidoreductase</keyword>
<dbReference type="InterPro" id="IPR002227">
    <property type="entry name" value="Tyrosinase_Cu-bd"/>
</dbReference>
<dbReference type="Gene3D" id="2.60.310.20">
    <property type="match status" value="1"/>
</dbReference>
<comment type="caution">
    <text evidence="6">The sequence shown here is derived from an EMBL/GenBank/DDBJ whole genome shotgun (WGS) entry which is preliminary data.</text>
</comment>
<dbReference type="InterPro" id="IPR008922">
    <property type="entry name" value="Di-copper_centre_dom_sf"/>
</dbReference>
<evidence type="ECO:0000256" key="1">
    <source>
        <dbReference type="ARBA" id="ARBA00001973"/>
    </source>
</evidence>